<comment type="caution">
    <text evidence="4">The sequence shown here is derived from an EMBL/GenBank/DDBJ whole genome shotgun (WGS) entry which is preliminary data.</text>
</comment>
<evidence type="ECO:0000259" key="3">
    <source>
        <dbReference type="PROSITE" id="PS50948"/>
    </source>
</evidence>
<evidence type="ECO:0000256" key="1">
    <source>
        <dbReference type="SAM" id="MobiDB-lite"/>
    </source>
</evidence>
<proteinExistence type="predicted"/>
<sequence>MSRDDALQNSYGPEVTPYQTATQPPPEAYRGPPRYEGGLEKTPEASPNTPSPGSGPVELAAAAAAHPHPRRRPICGVPRTIFLVIATVVVLGIVGLAVGLGVGLGVKHNGGDPAPAAASSSGSLSATTNTPTSMPTASASASSSSSATSTSSAGPAVVTSGTHGIAANSCNFKTPKSYTAKDGTIFTQYCFTDWPKNTETADGKGNVTDVSHTTAYTFEDCMEACLKYNSASSASDTKCQAVTYNANLTLSVEVRAKGGNCFLKDKKGVDIQGSAEVASGAIAF</sequence>
<name>A0AB34FQ35_9HYPO</name>
<evidence type="ECO:0000313" key="4">
    <source>
        <dbReference type="EMBL" id="KAJ6441233.1"/>
    </source>
</evidence>
<reference evidence="4" key="1">
    <citation type="submission" date="2023-01" db="EMBL/GenBank/DDBJ databases">
        <title>The growth and conidiation of Purpureocillium lavendulum are regulated by nitrogen source and histone H3K14 acetylation.</title>
        <authorList>
            <person name="Tang P."/>
            <person name="Han J."/>
            <person name="Zhang C."/>
            <person name="Tang P."/>
            <person name="Qi F."/>
            <person name="Zhang K."/>
            <person name="Liang L."/>
        </authorList>
    </citation>
    <scope>NUCLEOTIDE SEQUENCE</scope>
    <source>
        <strain evidence="4">YMF1.00683</strain>
    </source>
</reference>
<gene>
    <name evidence="4" type="ORF">O9K51_07029</name>
</gene>
<dbReference type="AlphaFoldDB" id="A0AB34FQ35"/>
<feature type="region of interest" description="Disordered" evidence="1">
    <location>
        <begin position="1"/>
        <end position="57"/>
    </location>
</feature>
<dbReference type="Proteomes" id="UP001163105">
    <property type="component" value="Unassembled WGS sequence"/>
</dbReference>
<accession>A0AB34FQ35</accession>
<feature type="transmembrane region" description="Helical" evidence="2">
    <location>
        <begin position="80"/>
        <end position="106"/>
    </location>
</feature>
<protein>
    <submittedName>
        <fullName evidence="4">PAN domain-containing protein</fullName>
    </submittedName>
</protein>
<evidence type="ECO:0000256" key="2">
    <source>
        <dbReference type="SAM" id="Phobius"/>
    </source>
</evidence>
<keyword evidence="2" id="KW-0812">Transmembrane</keyword>
<dbReference type="Pfam" id="PF00024">
    <property type="entry name" value="PAN_1"/>
    <property type="match status" value="1"/>
</dbReference>
<keyword evidence="2" id="KW-1133">Transmembrane helix</keyword>
<feature type="compositionally biased region" description="Low complexity" evidence="1">
    <location>
        <begin position="114"/>
        <end position="154"/>
    </location>
</feature>
<keyword evidence="5" id="KW-1185">Reference proteome</keyword>
<evidence type="ECO:0000313" key="5">
    <source>
        <dbReference type="Proteomes" id="UP001163105"/>
    </source>
</evidence>
<keyword evidence="2" id="KW-0472">Membrane</keyword>
<feature type="domain" description="Apple" evidence="3">
    <location>
        <begin position="190"/>
        <end position="284"/>
    </location>
</feature>
<dbReference type="InterPro" id="IPR003609">
    <property type="entry name" value="Pan_app"/>
</dbReference>
<dbReference type="PROSITE" id="PS50948">
    <property type="entry name" value="PAN"/>
    <property type="match status" value="1"/>
</dbReference>
<dbReference type="EMBL" id="JAQHRD010000005">
    <property type="protein sequence ID" value="KAJ6441233.1"/>
    <property type="molecule type" value="Genomic_DNA"/>
</dbReference>
<feature type="region of interest" description="Disordered" evidence="1">
    <location>
        <begin position="112"/>
        <end position="154"/>
    </location>
</feature>
<organism evidence="4 5">
    <name type="scientific">Purpureocillium lavendulum</name>
    <dbReference type="NCBI Taxonomy" id="1247861"/>
    <lineage>
        <taxon>Eukaryota</taxon>
        <taxon>Fungi</taxon>
        <taxon>Dikarya</taxon>
        <taxon>Ascomycota</taxon>
        <taxon>Pezizomycotina</taxon>
        <taxon>Sordariomycetes</taxon>
        <taxon>Hypocreomycetidae</taxon>
        <taxon>Hypocreales</taxon>
        <taxon>Ophiocordycipitaceae</taxon>
        <taxon>Purpureocillium</taxon>
    </lineage>
</organism>
<feature type="compositionally biased region" description="Polar residues" evidence="1">
    <location>
        <begin position="7"/>
        <end position="22"/>
    </location>
</feature>